<keyword evidence="3" id="KW-0285">Flavoprotein</keyword>
<keyword evidence="5" id="KW-0274">FAD</keyword>
<dbReference type="SUPFAM" id="SSF55103">
    <property type="entry name" value="FAD-linked oxidases, C-terminal domain"/>
    <property type="match status" value="1"/>
</dbReference>
<dbReference type="PANTHER" id="PTHR10801">
    <property type="entry name" value="24-DEHYDROCHOLESTEROL REDUCTASE"/>
    <property type="match status" value="1"/>
</dbReference>
<evidence type="ECO:0000256" key="7">
    <source>
        <dbReference type="ARBA" id="ARBA00023002"/>
    </source>
</evidence>
<dbReference type="AlphaFoldDB" id="A0A399G1J3"/>
<dbReference type="OrthoDB" id="5482059at2"/>
<evidence type="ECO:0000256" key="6">
    <source>
        <dbReference type="ARBA" id="ARBA00022989"/>
    </source>
</evidence>
<keyword evidence="7" id="KW-0560">Oxidoreductase</keyword>
<dbReference type="InterPro" id="IPR016170">
    <property type="entry name" value="Cytok_DH_C_sf"/>
</dbReference>
<dbReference type="RefSeq" id="WP_068688868.1">
    <property type="nucleotide sequence ID" value="NZ_CP063196.1"/>
</dbReference>
<evidence type="ECO:0000256" key="5">
    <source>
        <dbReference type="ARBA" id="ARBA00022827"/>
    </source>
</evidence>
<protein>
    <recommendedName>
        <fullName evidence="2">Delta(24)-sterol reductase</fullName>
        <ecNumber evidence="2">1.3.1.72</ecNumber>
    </recommendedName>
</protein>
<dbReference type="InterPro" id="IPR016164">
    <property type="entry name" value="FAD-linked_Oxase-like_C"/>
</dbReference>
<evidence type="ECO:0000256" key="2">
    <source>
        <dbReference type="ARBA" id="ARBA00012405"/>
    </source>
</evidence>
<proteinExistence type="predicted"/>
<evidence type="ECO:0000313" key="11">
    <source>
        <dbReference type="Proteomes" id="UP000265719"/>
    </source>
</evidence>
<evidence type="ECO:0000313" key="10">
    <source>
        <dbReference type="EMBL" id="UOE17868.1"/>
    </source>
</evidence>
<evidence type="ECO:0000256" key="1">
    <source>
        <dbReference type="ARBA" id="ARBA00004167"/>
    </source>
</evidence>
<dbReference type="GO" id="GO:0050614">
    <property type="term" value="F:Delta24-sterol reductase activity"/>
    <property type="evidence" value="ECO:0007669"/>
    <property type="project" value="UniProtKB-EC"/>
</dbReference>
<keyword evidence="6" id="KW-1133">Transmembrane helix</keyword>
<evidence type="ECO:0000256" key="8">
    <source>
        <dbReference type="ARBA" id="ARBA00023136"/>
    </source>
</evidence>
<organism evidence="10 11">
    <name type="scientific">Thermobifida halotolerans</name>
    <dbReference type="NCBI Taxonomy" id="483545"/>
    <lineage>
        <taxon>Bacteria</taxon>
        <taxon>Bacillati</taxon>
        <taxon>Actinomycetota</taxon>
        <taxon>Actinomycetes</taxon>
        <taxon>Streptosporangiales</taxon>
        <taxon>Nocardiopsidaceae</taxon>
        <taxon>Thermobifida</taxon>
    </lineage>
</organism>
<dbReference type="Proteomes" id="UP000265719">
    <property type="component" value="Chromosome"/>
</dbReference>
<dbReference type="EC" id="1.3.1.72" evidence="2"/>
<dbReference type="PANTHER" id="PTHR10801:SF0">
    <property type="entry name" value="DELTA(24)-STEROL REDUCTASE"/>
    <property type="match status" value="1"/>
</dbReference>
<gene>
    <name evidence="10" type="ORF">NI17_013350</name>
</gene>
<dbReference type="InterPro" id="IPR016166">
    <property type="entry name" value="FAD-bd_PCMH"/>
</dbReference>
<dbReference type="KEGG" id="thao:NI17_013350"/>
<dbReference type="InterPro" id="IPR016169">
    <property type="entry name" value="FAD-bd_PCMH_sub2"/>
</dbReference>
<keyword evidence="11" id="KW-1185">Reference proteome</keyword>
<dbReference type="GO" id="GO:0071949">
    <property type="term" value="F:FAD binding"/>
    <property type="evidence" value="ECO:0007669"/>
    <property type="project" value="InterPro"/>
</dbReference>
<dbReference type="InterPro" id="IPR040165">
    <property type="entry name" value="Diminuto-like"/>
</dbReference>
<reference evidence="10" key="1">
    <citation type="submission" date="2020-10" db="EMBL/GenBank/DDBJ databases">
        <title>De novo genome project of the cellulose decomposer Thermobifida halotolerans type strain.</title>
        <authorList>
            <person name="Nagy I."/>
            <person name="Horvath B."/>
            <person name="Kukolya J."/>
            <person name="Nagy I."/>
            <person name="Orsini M."/>
        </authorList>
    </citation>
    <scope>NUCLEOTIDE SEQUENCE</scope>
    <source>
        <strain evidence="10">DSM 44931</strain>
    </source>
</reference>
<comment type="subcellular location">
    <subcellularLocation>
        <location evidence="1">Membrane</location>
        <topology evidence="1">Single-pass membrane protein</topology>
    </subcellularLocation>
</comment>
<dbReference type="Gene3D" id="3.40.462.10">
    <property type="entry name" value="FAD-linked oxidases, C-terminal domain"/>
    <property type="match status" value="1"/>
</dbReference>
<evidence type="ECO:0000256" key="4">
    <source>
        <dbReference type="ARBA" id="ARBA00022692"/>
    </source>
</evidence>
<evidence type="ECO:0000256" key="3">
    <source>
        <dbReference type="ARBA" id="ARBA00022630"/>
    </source>
</evidence>
<keyword evidence="8" id="KW-0472">Membrane</keyword>
<evidence type="ECO:0000259" key="9">
    <source>
        <dbReference type="PROSITE" id="PS51387"/>
    </source>
</evidence>
<keyword evidence="4" id="KW-0812">Transmembrane</keyword>
<feature type="domain" description="FAD-binding PCMH-type" evidence="9">
    <location>
        <begin position="1"/>
        <end position="176"/>
    </location>
</feature>
<dbReference type="InterPro" id="IPR006094">
    <property type="entry name" value="Oxid_FAD_bind_N"/>
</dbReference>
<sequence length="472" mass="54090">MIRQPSVSNLADHVNAVYELRRDYARLPTDAPVRLGKPTSNLFRFRDHGDAPRLDVSAFTSVISVDPDTRTAEVGGMTTYEDLVAVTLEHGLMPLVVPQLRTITLGGAVTGLGIESSSFRNGLPHESVEEMEILTGAGDVVVARRDNEHRDLFHGFPNSYGTLGYALRLRIRLEPVRPYVHLRHLRFTDAEQTMAALARICADRAHEGEAVDFVDGVAFARDELYLTLASFTYRAPWTSDYGGSDIYYRSIPRYAGPGPGDYLTVHDYLWRWDTDWFWCSRAFGVQHPLVRRLWPRSLKRSDVYRRLVALDRRTDFSRLLAYYRGQLPSEPVIQDVEVDVERGAEFLDFFHTEIGMSPVWMCPLRLREEPASDDPAAPVWPLYPLEPDRLYVNFGFWGMVPVRPGRGKKYHNRAIEKEVTRLGGHKSLYSDAFYDEDEFWRLYNGEAYRKLKAAYDPGDRLLDLYAKCVDNR</sequence>
<dbReference type="Pfam" id="PF01565">
    <property type="entry name" value="FAD_binding_4"/>
    <property type="match status" value="1"/>
</dbReference>
<name>A0A399G1J3_9ACTN</name>
<dbReference type="EMBL" id="CP063196">
    <property type="protein sequence ID" value="UOE17868.1"/>
    <property type="molecule type" value="Genomic_DNA"/>
</dbReference>
<dbReference type="Gene3D" id="3.30.465.10">
    <property type="match status" value="1"/>
</dbReference>
<dbReference type="SUPFAM" id="SSF56176">
    <property type="entry name" value="FAD-binding/transporter-associated domain-like"/>
    <property type="match status" value="1"/>
</dbReference>
<dbReference type="PROSITE" id="PS51387">
    <property type="entry name" value="FAD_PCMH"/>
    <property type="match status" value="1"/>
</dbReference>
<accession>A0A399G1J3</accession>
<dbReference type="GO" id="GO:0016020">
    <property type="term" value="C:membrane"/>
    <property type="evidence" value="ECO:0007669"/>
    <property type="project" value="UniProtKB-SubCell"/>
</dbReference>
<dbReference type="InterPro" id="IPR036318">
    <property type="entry name" value="FAD-bd_PCMH-like_sf"/>
</dbReference>